<keyword evidence="1" id="KW-0812">Transmembrane</keyword>
<sequence>MIYGLILTVFSIWGLILYSGRSDILPKAIVKSIFARFVKGNKFMAVCFVLLLMVGLMNILDVI</sequence>
<evidence type="ECO:0000256" key="1">
    <source>
        <dbReference type="SAM" id="Phobius"/>
    </source>
</evidence>
<evidence type="ECO:0000313" key="3">
    <source>
        <dbReference type="Proteomes" id="UP000286934"/>
    </source>
</evidence>
<dbReference type="AlphaFoldDB" id="A0A432WQK2"/>
<accession>A0A432WQK2</accession>
<evidence type="ECO:0000313" key="2">
    <source>
        <dbReference type="EMBL" id="RUO35957.1"/>
    </source>
</evidence>
<keyword evidence="3" id="KW-1185">Reference proteome</keyword>
<name>A0A432WQK2_9GAMM</name>
<keyword evidence="1" id="KW-1133">Transmembrane helix</keyword>
<gene>
    <name evidence="2" type="ORF">CWE13_10450</name>
</gene>
<keyword evidence="1" id="KW-0472">Membrane</keyword>
<reference evidence="3" key="1">
    <citation type="journal article" date="2018" name="Front. Microbiol.">
        <title>Genome-Based Analysis Reveals the Taxonomy and Diversity of the Family Idiomarinaceae.</title>
        <authorList>
            <person name="Liu Y."/>
            <person name="Lai Q."/>
            <person name="Shao Z."/>
        </authorList>
    </citation>
    <scope>NUCLEOTIDE SEQUENCE [LARGE SCALE GENOMIC DNA]</scope>
    <source>
        <strain evidence="3">AIS</strain>
    </source>
</reference>
<dbReference type="EMBL" id="PIPP01000005">
    <property type="protein sequence ID" value="RUO35957.1"/>
    <property type="molecule type" value="Genomic_DNA"/>
</dbReference>
<feature type="transmembrane region" description="Helical" evidence="1">
    <location>
        <begin position="43"/>
        <end position="60"/>
    </location>
</feature>
<organism evidence="2 3">
    <name type="scientific">Aliidiomarina shirensis</name>
    <dbReference type="NCBI Taxonomy" id="1048642"/>
    <lineage>
        <taxon>Bacteria</taxon>
        <taxon>Pseudomonadati</taxon>
        <taxon>Pseudomonadota</taxon>
        <taxon>Gammaproteobacteria</taxon>
        <taxon>Alteromonadales</taxon>
        <taxon>Idiomarinaceae</taxon>
        <taxon>Aliidiomarina</taxon>
    </lineage>
</organism>
<proteinExistence type="predicted"/>
<dbReference type="Proteomes" id="UP000286934">
    <property type="component" value="Unassembled WGS sequence"/>
</dbReference>
<comment type="caution">
    <text evidence="2">The sequence shown here is derived from an EMBL/GenBank/DDBJ whole genome shotgun (WGS) entry which is preliminary data.</text>
</comment>
<protein>
    <submittedName>
        <fullName evidence="2">Uncharacterized protein</fullName>
    </submittedName>
</protein>